<dbReference type="AlphaFoldDB" id="A0A8K0JDG6"/>
<dbReference type="Proteomes" id="UP000811619">
    <property type="component" value="Unassembled WGS sequence"/>
</dbReference>
<evidence type="ECO:0000256" key="1">
    <source>
        <dbReference type="SAM" id="SignalP"/>
    </source>
</evidence>
<gene>
    <name evidence="2" type="ORF">E4U42_003006</name>
</gene>
<proteinExistence type="predicted"/>
<protein>
    <submittedName>
        <fullName evidence="2">Uncharacterized protein</fullName>
    </submittedName>
</protein>
<evidence type="ECO:0000313" key="3">
    <source>
        <dbReference type="Proteomes" id="UP000811619"/>
    </source>
</evidence>
<keyword evidence="1" id="KW-0732">Signal</keyword>
<feature type="signal peptide" evidence="1">
    <location>
        <begin position="1"/>
        <end position="21"/>
    </location>
</feature>
<evidence type="ECO:0000313" key="2">
    <source>
        <dbReference type="EMBL" id="KAG5926728.1"/>
    </source>
</evidence>
<keyword evidence="3" id="KW-1185">Reference proteome</keyword>
<organism evidence="2 3">
    <name type="scientific">Claviceps africana</name>
    <dbReference type="NCBI Taxonomy" id="83212"/>
    <lineage>
        <taxon>Eukaryota</taxon>
        <taxon>Fungi</taxon>
        <taxon>Dikarya</taxon>
        <taxon>Ascomycota</taxon>
        <taxon>Pezizomycotina</taxon>
        <taxon>Sordariomycetes</taxon>
        <taxon>Hypocreomycetidae</taxon>
        <taxon>Hypocreales</taxon>
        <taxon>Clavicipitaceae</taxon>
        <taxon>Claviceps</taxon>
    </lineage>
</organism>
<sequence length="117" mass="12728">MRFSTSAALVAIAAFAGQAFANFCTEDFDMGSYVPQEGGCTSINGQQRWNCAGKEVIAFRMSQEVYISTNVPVLIEARCADDHQTASFLQCDKVSWGWVRIACPGTGNVELFSMVKA</sequence>
<dbReference type="EMBL" id="SRPY01000240">
    <property type="protein sequence ID" value="KAG5926728.1"/>
    <property type="molecule type" value="Genomic_DNA"/>
</dbReference>
<accession>A0A8K0JDG6</accession>
<reference evidence="2" key="1">
    <citation type="journal article" date="2020" name="bioRxiv">
        <title>Whole genome comparisons of ergot fungi reveals the divergence and evolution of species within the genus Claviceps are the result of varying mechanisms driving genome evolution and host range expansion.</title>
        <authorList>
            <person name="Wyka S.A."/>
            <person name="Mondo S.J."/>
            <person name="Liu M."/>
            <person name="Dettman J."/>
            <person name="Nalam V."/>
            <person name="Broders K.D."/>
        </authorList>
    </citation>
    <scope>NUCLEOTIDE SEQUENCE</scope>
    <source>
        <strain evidence="2">CCC 489</strain>
    </source>
</reference>
<comment type="caution">
    <text evidence="2">The sequence shown here is derived from an EMBL/GenBank/DDBJ whole genome shotgun (WGS) entry which is preliminary data.</text>
</comment>
<feature type="chain" id="PRO_5035461012" evidence="1">
    <location>
        <begin position="22"/>
        <end position="117"/>
    </location>
</feature>
<name>A0A8K0JDG6_9HYPO</name>